<dbReference type="Pfam" id="PF00188">
    <property type="entry name" value="CAP"/>
    <property type="match status" value="1"/>
</dbReference>
<evidence type="ECO:0000313" key="5">
    <source>
        <dbReference type="Proteomes" id="UP001151699"/>
    </source>
</evidence>
<dbReference type="Gene3D" id="3.40.33.10">
    <property type="entry name" value="CAP"/>
    <property type="match status" value="1"/>
</dbReference>
<dbReference type="EMBL" id="WJQU01004689">
    <property type="protein sequence ID" value="KAJ6614541.1"/>
    <property type="molecule type" value="Genomic_DNA"/>
</dbReference>
<comment type="subcellular location">
    <subcellularLocation>
        <location evidence="1">Secreted</location>
    </subcellularLocation>
</comment>
<protein>
    <submittedName>
        <fullName evidence="4">Antigen 5 like allergen Cul n 1</fullName>
    </submittedName>
</protein>
<dbReference type="SUPFAM" id="SSF55797">
    <property type="entry name" value="PR-1-like"/>
    <property type="match status" value="1"/>
</dbReference>
<dbReference type="CDD" id="cd05380">
    <property type="entry name" value="CAP_euk"/>
    <property type="match status" value="1"/>
</dbReference>
<dbReference type="InterPro" id="IPR002413">
    <property type="entry name" value="V5_allergen-like"/>
</dbReference>
<dbReference type="Proteomes" id="UP001151699">
    <property type="component" value="Unassembled WGS sequence"/>
</dbReference>
<sequence length="164" mass="18499">MIEMAWDNELAKLAEYNAKTCTYGHDECRNTAAYKYAGQNIAIVMSTPNYFETVRAIDYLFGLWFEEYKDCDMTYINKYRSSDNPKKQIGHFTQIVSAGANRMGCAITTYADSRKNVYIVCNYSLTNIVDRPIYTTGIPCSACTTKCSATYPGLCDSSEVIPLK</sequence>
<organism evidence="4 5">
    <name type="scientific">Pseudolycoriella hygida</name>
    <dbReference type="NCBI Taxonomy" id="35572"/>
    <lineage>
        <taxon>Eukaryota</taxon>
        <taxon>Metazoa</taxon>
        <taxon>Ecdysozoa</taxon>
        <taxon>Arthropoda</taxon>
        <taxon>Hexapoda</taxon>
        <taxon>Insecta</taxon>
        <taxon>Pterygota</taxon>
        <taxon>Neoptera</taxon>
        <taxon>Endopterygota</taxon>
        <taxon>Diptera</taxon>
        <taxon>Nematocera</taxon>
        <taxon>Sciaroidea</taxon>
        <taxon>Sciaridae</taxon>
        <taxon>Pseudolycoriella</taxon>
    </lineage>
</organism>
<dbReference type="SMART" id="SM00198">
    <property type="entry name" value="SCP"/>
    <property type="match status" value="1"/>
</dbReference>
<name>A0A9Q0MJA6_9DIPT</name>
<dbReference type="OrthoDB" id="414826at2759"/>
<dbReference type="AlphaFoldDB" id="A0A9Q0MJA6"/>
<keyword evidence="5" id="KW-1185">Reference proteome</keyword>
<feature type="domain" description="SCP" evidence="3">
    <location>
        <begin position="1"/>
        <end position="130"/>
    </location>
</feature>
<accession>A0A9Q0MJA6</accession>
<evidence type="ECO:0000313" key="4">
    <source>
        <dbReference type="EMBL" id="KAJ6614541.1"/>
    </source>
</evidence>
<evidence type="ECO:0000256" key="1">
    <source>
        <dbReference type="ARBA" id="ARBA00004613"/>
    </source>
</evidence>
<evidence type="ECO:0000259" key="3">
    <source>
        <dbReference type="SMART" id="SM00198"/>
    </source>
</evidence>
<dbReference type="PRINTS" id="PR00837">
    <property type="entry name" value="V5TPXLIKE"/>
</dbReference>
<dbReference type="InterPro" id="IPR001283">
    <property type="entry name" value="CRISP-related"/>
</dbReference>
<dbReference type="PANTHER" id="PTHR10334">
    <property type="entry name" value="CYSTEINE-RICH SECRETORY PROTEIN-RELATED"/>
    <property type="match status" value="1"/>
</dbReference>
<dbReference type="InterPro" id="IPR014044">
    <property type="entry name" value="CAP_dom"/>
</dbReference>
<reference evidence="4" key="1">
    <citation type="submission" date="2022-07" db="EMBL/GenBank/DDBJ databases">
        <authorList>
            <person name="Trinca V."/>
            <person name="Uliana J.V.C."/>
            <person name="Torres T.T."/>
            <person name="Ward R.J."/>
            <person name="Monesi N."/>
        </authorList>
    </citation>
    <scope>NUCLEOTIDE SEQUENCE</scope>
    <source>
        <strain evidence="4">HSMRA1968</strain>
        <tissue evidence="4">Whole embryos</tissue>
    </source>
</reference>
<gene>
    <name evidence="4" type="primary">AG5L1_4</name>
    <name evidence="4" type="ORF">Bhyg_17839</name>
</gene>
<dbReference type="PRINTS" id="PR00838">
    <property type="entry name" value="V5ALLERGEN"/>
</dbReference>
<proteinExistence type="predicted"/>
<comment type="caution">
    <text evidence="4">The sequence shown here is derived from an EMBL/GenBank/DDBJ whole genome shotgun (WGS) entry which is preliminary data.</text>
</comment>
<dbReference type="GO" id="GO:0005576">
    <property type="term" value="C:extracellular region"/>
    <property type="evidence" value="ECO:0007669"/>
    <property type="project" value="UniProtKB-SubCell"/>
</dbReference>
<dbReference type="InterPro" id="IPR035940">
    <property type="entry name" value="CAP_sf"/>
</dbReference>
<evidence type="ECO:0000256" key="2">
    <source>
        <dbReference type="ARBA" id="ARBA00022525"/>
    </source>
</evidence>
<keyword evidence="2" id="KW-0964">Secreted</keyword>